<comment type="similarity">
    <text evidence="9">Belongs to the class-I pyridoxal-phosphate-dependent aminotransferase family. Alanine aminotransferase subfamily.</text>
</comment>
<dbReference type="PANTHER" id="PTHR11751">
    <property type="entry name" value="ALANINE AMINOTRANSFERASE"/>
    <property type="match status" value="1"/>
</dbReference>
<evidence type="ECO:0000256" key="2">
    <source>
        <dbReference type="ARBA" id="ARBA00001933"/>
    </source>
</evidence>
<dbReference type="InterPro" id="IPR015424">
    <property type="entry name" value="PyrdxlP-dep_Trfase"/>
</dbReference>
<feature type="compositionally biased region" description="Basic and acidic residues" evidence="11">
    <location>
        <begin position="49"/>
        <end position="66"/>
    </location>
</feature>
<evidence type="ECO:0000256" key="5">
    <source>
        <dbReference type="ARBA" id="ARBA00022679"/>
    </source>
</evidence>
<dbReference type="GO" id="GO:0008453">
    <property type="term" value="F:alanine-glyoxylate transaminase activity"/>
    <property type="evidence" value="ECO:0007669"/>
    <property type="project" value="UniProtKB-EC"/>
</dbReference>
<dbReference type="InterPro" id="IPR015422">
    <property type="entry name" value="PyrdxlP-dep_Trfase_small"/>
</dbReference>
<dbReference type="UniPathway" id="UPA00528">
    <property type="reaction ID" value="UER00586"/>
</dbReference>
<dbReference type="FunFam" id="1.10.287.1970:FF:000001">
    <property type="entry name" value="Alanine aminotransferase 2"/>
    <property type="match status" value="1"/>
</dbReference>
<dbReference type="OrthoDB" id="1732682at2759"/>
<dbReference type="OMA" id="FGFECPP"/>
<evidence type="ECO:0000259" key="12">
    <source>
        <dbReference type="Pfam" id="PF00155"/>
    </source>
</evidence>
<dbReference type="GO" id="GO:0042853">
    <property type="term" value="P:L-alanine catabolic process"/>
    <property type="evidence" value="ECO:0007669"/>
    <property type="project" value="UniProtKB-UniPathway"/>
</dbReference>
<dbReference type="Gene3D" id="1.10.287.1970">
    <property type="match status" value="1"/>
</dbReference>
<dbReference type="CDD" id="cd00609">
    <property type="entry name" value="AAT_like"/>
    <property type="match status" value="1"/>
</dbReference>
<dbReference type="InterPro" id="IPR045088">
    <property type="entry name" value="ALAT1/2-like"/>
</dbReference>
<evidence type="ECO:0000256" key="6">
    <source>
        <dbReference type="ARBA" id="ARBA00022898"/>
    </source>
</evidence>
<evidence type="ECO:0000256" key="1">
    <source>
        <dbReference type="ARBA" id="ARBA00001781"/>
    </source>
</evidence>
<dbReference type="UniPathway" id="UPA00322"/>
<feature type="region of interest" description="Disordered" evidence="11">
    <location>
        <begin position="49"/>
        <end position="77"/>
    </location>
</feature>
<evidence type="ECO:0000313" key="13">
    <source>
        <dbReference type="EMBL" id="GAQ77598.1"/>
    </source>
</evidence>
<comment type="pathway">
    <text evidence="8">Photosynthesis; C4 acid pathway.</text>
</comment>
<evidence type="ECO:0000256" key="11">
    <source>
        <dbReference type="SAM" id="MobiDB-lite"/>
    </source>
</evidence>
<reference evidence="13 14" key="1">
    <citation type="journal article" date="2014" name="Nat. Commun.">
        <title>Klebsormidium flaccidum genome reveals primary factors for plant terrestrial adaptation.</title>
        <authorList>
            <person name="Hori K."/>
            <person name="Maruyama F."/>
            <person name="Fujisawa T."/>
            <person name="Togashi T."/>
            <person name="Yamamoto N."/>
            <person name="Seo M."/>
            <person name="Sato S."/>
            <person name="Yamada T."/>
            <person name="Mori H."/>
            <person name="Tajima N."/>
            <person name="Moriyama T."/>
            <person name="Ikeuchi M."/>
            <person name="Watanabe M."/>
            <person name="Wada H."/>
            <person name="Kobayashi K."/>
            <person name="Saito M."/>
            <person name="Masuda T."/>
            <person name="Sasaki-Sekimoto Y."/>
            <person name="Mashiguchi K."/>
            <person name="Awai K."/>
            <person name="Shimojima M."/>
            <person name="Masuda S."/>
            <person name="Iwai M."/>
            <person name="Nobusawa T."/>
            <person name="Narise T."/>
            <person name="Kondo S."/>
            <person name="Saito H."/>
            <person name="Sato R."/>
            <person name="Murakawa M."/>
            <person name="Ihara Y."/>
            <person name="Oshima-Yamada Y."/>
            <person name="Ohtaka K."/>
            <person name="Satoh M."/>
            <person name="Sonobe K."/>
            <person name="Ishii M."/>
            <person name="Ohtani R."/>
            <person name="Kanamori-Sato M."/>
            <person name="Honoki R."/>
            <person name="Miyazaki D."/>
            <person name="Mochizuki H."/>
            <person name="Umetsu J."/>
            <person name="Higashi K."/>
            <person name="Shibata D."/>
            <person name="Kamiya Y."/>
            <person name="Sato N."/>
            <person name="Nakamura Y."/>
            <person name="Tabata S."/>
            <person name="Ida S."/>
            <person name="Kurokawa K."/>
            <person name="Ohta H."/>
        </authorList>
    </citation>
    <scope>NUCLEOTIDE SEQUENCE [LARGE SCALE GENOMIC DNA]</scope>
    <source>
        <strain evidence="13 14">NIES-2285</strain>
    </source>
</reference>
<dbReference type="GO" id="GO:0047958">
    <property type="term" value="F:glycine:2-oxoglutarate aminotransferase activity"/>
    <property type="evidence" value="ECO:0007669"/>
    <property type="project" value="UniProtKB-EC"/>
</dbReference>
<comment type="subunit">
    <text evidence="3">Homodimer.</text>
</comment>
<evidence type="ECO:0000256" key="10">
    <source>
        <dbReference type="ARBA" id="ARBA00052537"/>
    </source>
</evidence>
<dbReference type="FunFam" id="3.40.640.10:FF:000012">
    <property type="entry name" value="alanine aminotransferase 2"/>
    <property type="match status" value="1"/>
</dbReference>
<protein>
    <submittedName>
        <fullName evidence="13">Alanine transaminase</fullName>
    </submittedName>
</protein>
<dbReference type="InterPro" id="IPR015421">
    <property type="entry name" value="PyrdxlP-dep_Trfase_major"/>
</dbReference>
<evidence type="ECO:0000256" key="8">
    <source>
        <dbReference type="ARBA" id="ARBA00025709"/>
    </source>
</evidence>
<organism evidence="13 14">
    <name type="scientific">Klebsormidium nitens</name>
    <name type="common">Green alga</name>
    <name type="synonym">Ulothrix nitens</name>
    <dbReference type="NCBI Taxonomy" id="105231"/>
    <lineage>
        <taxon>Eukaryota</taxon>
        <taxon>Viridiplantae</taxon>
        <taxon>Streptophyta</taxon>
        <taxon>Klebsormidiophyceae</taxon>
        <taxon>Klebsormidiales</taxon>
        <taxon>Klebsormidiaceae</taxon>
        <taxon>Klebsormidium</taxon>
    </lineage>
</organism>
<dbReference type="Pfam" id="PF00155">
    <property type="entry name" value="Aminotran_1_2"/>
    <property type="match status" value="1"/>
</dbReference>
<comment type="pathway">
    <text evidence="7">Amino-acid degradation; L-alanine degradation via transaminase pathway; pyruvate from L-alanine: step 1/1.</text>
</comment>
<dbReference type="Gene3D" id="3.90.1150.10">
    <property type="entry name" value="Aspartate Aminotransferase, domain 1"/>
    <property type="match status" value="1"/>
</dbReference>
<dbReference type="EMBL" id="DF236950">
    <property type="protein sequence ID" value="GAQ77598.1"/>
    <property type="molecule type" value="Genomic_DNA"/>
</dbReference>
<keyword evidence="4" id="KW-0032">Aminotransferase</keyword>
<gene>
    <name evidence="13" type="ORF">KFL_000010470</name>
</gene>
<evidence type="ECO:0000256" key="7">
    <source>
        <dbReference type="ARBA" id="ARBA00025708"/>
    </source>
</evidence>
<dbReference type="PANTHER" id="PTHR11751:SF29">
    <property type="entry name" value="ALANINE TRANSAMINASE"/>
    <property type="match status" value="1"/>
</dbReference>
<evidence type="ECO:0000256" key="3">
    <source>
        <dbReference type="ARBA" id="ARBA00011738"/>
    </source>
</evidence>
<comment type="catalytic activity">
    <reaction evidence="10">
        <text>glycine + 2-oxoglutarate = glyoxylate + L-glutamate</text>
        <dbReference type="Rhea" id="RHEA:14089"/>
        <dbReference type="ChEBI" id="CHEBI:16810"/>
        <dbReference type="ChEBI" id="CHEBI:29985"/>
        <dbReference type="ChEBI" id="CHEBI:36655"/>
        <dbReference type="ChEBI" id="CHEBI:57305"/>
        <dbReference type="EC" id="2.6.1.4"/>
    </reaction>
</comment>
<comment type="cofactor">
    <cofactor evidence="2">
        <name>pyridoxal 5'-phosphate</name>
        <dbReference type="ChEBI" id="CHEBI:597326"/>
    </cofactor>
</comment>
<dbReference type="SUPFAM" id="SSF53383">
    <property type="entry name" value="PLP-dependent transferases"/>
    <property type="match status" value="1"/>
</dbReference>
<dbReference type="InterPro" id="IPR004839">
    <property type="entry name" value="Aminotransferase_I/II_large"/>
</dbReference>
<proteinExistence type="inferred from homology"/>
<dbReference type="AlphaFoldDB" id="A0A0U9HI19"/>
<dbReference type="Proteomes" id="UP000054558">
    <property type="component" value="Unassembled WGS sequence"/>
</dbReference>
<evidence type="ECO:0000256" key="4">
    <source>
        <dbReference type="ARBA" id="ARBA00022576"/>
    </source>
</evidence>
<evidence type="ECO:0000313" key="14">
    <source>
        <dbReference type="Proteomes" id="UP000054558"/>
    </source>
</evidence>
<feature type="domain" description="Aminotransferase class I/classII large" evidence="12">
    <location>
        <begin position="184"/>
        <end position="549"/>
    </location>
</feature>
<evidence type="ECO:0000256" key="9">
    <source>
        <dbReference type="ARBA" id="ARBA00025785"/>
    </source>
</evidence>
<name>A0A0U9HI19_KLENI</name>
<dbReference type="GO" id="GO:0030170">
    <property type="term" value="F:pyridoxal phosphate binding"/>
    <property type="evidence" value="ECO:0007669"/>
    <property type="project" value="InterPro"/>
</dbReference>
<keyword evidence="5" id="KW-0808">Transferase</keyword>
<dbReference type="Gene3D" id="3.40.640.10">
    <property type="entry name" value="Type I PLP-dependent aspartate aminotransferase-like (Major domain)"/>
    <property type="match status" value="1"/>
</dbReference>
<dbReference type="GO" id="GO:0004021">
    <property type="term" value="F:L-alanine:2-oxoglutarate aminotransferase activity"/>
    <property type="evidence" value="ECO:0000318"/>
    <property type="project" value="GO_Central"/>
</dbReference>
<dbReference type="STRING" id="105231.A0A0U9HI19"/>
<keyword evidence="14" id="KW-1185">Reference proteome</keyword>
<sequence>MYRLVPALRRPAWRWFQAAQALANGDPLIANALTADEQQWSLARGLHSRVDSGDRMHPSSTEERAAPPKMSNGRMAHSSVASSPLNVGTINPKVVDCDYAVRGPLVTRAEELDKQLKKDPSSVAFDEVVYCNIGNPQSLGQHAVTFFREVLALLDHPSLLDNPSAQQLFSSDALQRAGRLLKAIPHHSIGAYSHSQGVPSLRQEIADGIAARDGHPASAADIFCTDGASPAVHMMMNLLLRSEADGVLVPIPQYPLYSASVCLHGGTLVPYYLDETADWGLSMSELERQLAEARGRGTGVRALVVINPGNPTGQVLSRQNQEEVVRFCAREGLVLLADEVYQENVYAEGKQFVSFKKVARELGFGPKDLALISFHSASKGYYGECGRRGGYMEVTGIPPEVVEQLYKVASVNLCSNIAGQALMGLILNPPKEGDESYPLFVKERGAILDSLKKRAKILGDAMNQLEGVSCNPTEGAMYVFPKLELPRRALEAAEKAGVPGDSFYCRQLLEKTGIVVVPGTGFHQAPGTLHFRCTILPPLDQIERVAERLAKFHAGFMDEYRD</sequence>
<accession>A0A0U9HI19</accession>
<keyword evidence="6" id="KW-0663">Pyridoxal phosphate</keyword>
<comment type="catalytic activity">
    <reaction evidence="1">
        <text>glyoxylate + L-alanine = glycine + pyruvate</text>
        <dbReference type="Rhea" id="RHEA:24248"/>
        <dbReference type="ChEBI" id="CHEBI:15361"/>
        <dbReference type="ChEBI" id="CHEBI:36655"/>
        <dbReference type="ChEBI" id="CHEBI:57305"/>
        <dbReference type="ChEBI" id="CHEBI:57972"/>
        <dbReference type="EC" id="2.6.1.44"/>
    </reaction>
</comment>
<dbReference type="FunFam" id="3.90.1150.10:FF:000010">
    <property type="entry name" value="Alanine aminotransferase 2"/>
    <property type="match status" value="1"/>
</dbReference>